<sequence>MANISKLQIEVEVTSQADEFFNTYRAKAHIVPKASSENVHGVEIHEGDFGSAGAIKTWTFNLDGKIQTIKGKIEVDEENKTITSTTIEGDVLNFYKSFLVILQIIPKGEGSLVRWTWEYEKVDDDVPDPKKFQDLAVNLTKDVDSYVVKNVTVVIRYGDTTRLRRNKDN</sequence>
<evidence type="ECO:0000313" key="3">
    <source>
        <dbReference type="EMBL" id="KAJ8770073.1"/>
    </source>
</evidence>
<dbReference type="Proteomes" id="UP001159364">
    <property type="component" value="Linkage Group LG03"/>
</dbReference>
<reference evidence="3 4" key="1">
    <citation type="submission" date="2021-09" db="EMBL/GenBank/DDBJ databases">
        <title>Genomic insights and catalytic innovation underlie evolution of tropane alkaloids biosynthesis.</title>
        <authorList>
            <person name="Wang Y.-J."/>
            <person name="Tian T."/>
            <person name="Huang J.-P."/>
            <person name="Huang S.-X."/>
        </authorList>
    </citation>
    <scope>NUCLEOTIDE SEQUENCE [LARGE SCALE GENOMIC DNA]</scope>
    <source>
        <strain evidence="3">KIB-2018</strain>
        <tissue evidence="3">Leaf</tissue>
    </source>
</reference>
<feature type="domain" description="Bet v I/Major latex protein" evidence="2">
    <location>
        <begin position="2"/>
        <end position="150"/>
    </location>
</feature>
<dbReference type="InterPro" id="IPR052006">
    <property type="entry name" value="MLP-like"/>
</dbReference>
<gene>
    <name evidence="3" type="ORF">K2173_010118</name>
</gene>
<dbReference type="SUPFAM" id="SSF55961">
    <property type="entry name" value="Bet v1-like"/>
    <property type="match status" value="1"/>
</dbReference>
<evidence type="ECO:0000313" key="4">
    <source>
        <dbReference type="Proteomes" id="UP001159364"/>
    </source>
</evidence>
<organism evidence="3 4">
    <name type="scientific">Erythroxylum novogranatense</name>
    <dbReference type="NCBI Taxonomy" id="1862640"/>
    <lineage>
        <taxon>Eukaryota</taxon>
        <taxon>Viridiplantae</taxon>
        <taxon>Streptophyta</taxon>
        <taxon>Embryophyta</taxon>
        <taxon>Tracheophyta</taxon>
        <taxon>Spermatophyta</taxon>
        <taxon>Magnoliopsida</taxon>
        <taxon>eudicotyledons</taxon>
        <taxon>Gunneridae</taxon>
        <taxon>Pentapetalae</taxon>
        <taxon>rosids</taxon>
        <taxon>fabids</taxon>
        <taxon>Malpighiales</taxon>
        <taxon>Erythroxylaceae</taxon>
        <taxon>Erythroxylum</taxon>
    </lineage>
</organism>
<dbReference type="Pfam" id="PF00407">
    <property type="entry name" value="Bet_v_1"/>
    <property type="match status" value="1"/>
</dbReference>
<comment type="caution">
    <text evidence="3">The sequence shown here is derived from an EMBL/GenBank/DDBJ whole genome shotgun (WGS) entry which is preliminary data.</text>
</comment>
<proteinExistence type="inferred from homology"/>
<dbReference type="GO" id="GO:0006952">
    <property type="term" value="P:defense response"/>
    <property type="evidence" value="ECO:0007669"/>
    <property type="project" value="InterPro"/>
</dbReference>
<protein>
    <recommendedName>
        <fullName evidence="2">Bet v I/Major latex protein domain-containing protein</fullName>
    </recommendedName>
</protein>
<evidence type="ECO:0000259" key="2">
    <source>
        <dbReference type="SMART" id="SM01037"/>
    </source>
</evidence>
<dbReference type="Gene3D" id="3.30.530.20">
    <property type="match status" value="1"/>
</dbReference>
<comment type="similarity">
    <text evidence="1">Belongs to the MLP family.</text>
</comment>
<name>A0AAV8TWG5_9ROSI</name>
<dbReference type="PANTHER" id="PTHR31338:SF16">
    <property type="entry name" value="POLYKETIDE CYCLASE_DEHYDRASE AND LIPID TRANSPORT SUPERFAMILY PROTEIN"/>
    <property type="match status" value="1"/>
</dbReference>
<accession>A0AAV8TWG5</accession>
<dbReference type="InterPro" id="IPR000916">
    <property type="entry name" value="Bet_v_I/MLP"/>
</dbReference>
<dbReference type="SMART" id="SM01037">
    <property type="entry name" value="Bet_v_1"/>
    <property type="match status" value="1"/>
</dbReference>
<dbReference type="PANTHER" id="PTHR31338">
    <property type="entry name" value="POLYKETIDE CYCLASE/DEHYDRASE AND LIPID TRANSPORT SUPERFAMILY PROTEIN"/>
    <property type="match status" value="1"/>
</dbReference>
<dbReference type="EMBL" id="JAIWQS010000003">
    <property type="protein sequence ID" value="KAJ8770073.1"/>
    <property type="molecule type" value="Genomic_DNA"/>
</dbReference>
<dbReference type="CDD" id="cd07816">
    <property type="entry name" value="Bet_v1-like"/>
    <property type="match status" value="1"/>
</dbReference>
<dbReference type="AlphaFoldDB" id="A0AAV8TWG5"/>
<keyword evidence="4" id="KW-1185">Reference proteome</keyword>
<dbReference type="InterPro" id="IPR023393">
    <property type="entry name" value="START-like_dom_sf"/>
</dbReference>
<evidence type="ECO:0000256" key="1">
    <source>
        <dbReference type="ARBA" id="ARBA00038242"/>
    </source>
</evidence>